<dbReference type="AlphaFoldDB" id="A0A2X1KTQ4"/>
<feature type="coiled-coil region" evidence="1">
    <location>
        <begin position="32"/>
        <end position="59"/>
    </location>
</feature>
<dbReference type="EMBL" id="UARS01000004">
    <property type="protein sequence ID" value="SPW39396.1"/>
    <property type="molecule type" value="Genomic_DNA"/>
</dbReference>
<evidence type="ECO:0000313" key="3">
    <source>
        <dbReference type="Proteomes" id="UP000250561"/>
    </source>
</evidence>
<name>A0A2X1KTQ4_ECOLX</name>
<dbReference type="Proteomes" id="UP000250561">
    <property type="component" value="Unassembled WGS sequence"/>
</dbReference>
<evidence type="ECO:0000313" key="2">
    <source>
        <dbReference type="EMBL" id="SPW39396.1"/>
    </source>
</evidence>
<protein>
    <submittedName>
        <fullName evidence="2">Uncharacterized protein</fullName>
    </submittedName>
</protein>
<reference evidence="2 3" key="1">
    <citation type="submission" date="2018-06" db="EMBL/GenBank/DDBJ databases">
        <authorList>
            <consortium name="Pathogen Informatics"/>
            <person name="Doyle S."/>
        </authorList>
    </citation>
    <scope>NUCLEOTIDE SEQUENCE [LARGE SCALE GENOMIC DNA]</scope>
    <source>
        <strain evidence="2 3">NCTC11126</strain>
    </source>
</reference>
<keyword evidence="1" id="KW-0175">Coiled coil</keyword>
<accession>A0A2X1KTQ4</accession>
<gene>
    <name evidence="2" type="ORF">NCTC11126_00715</name>
</gene>
<sequence length="72" mass="8392">MTDKSDEELCEIARQNILASRNKQLENVKLYLSRELQAMKELVKEYEDAKKVAMQADIEQLTKISQKYSKAL</sequence>
<proteinExistence type="predicted"/>
<organism evidence="2 3">
    <name type="scientific">Escherichia coli</name>
    <dbReference type="NCBI Taxonomy" id="562"/>
    <lineage>
        <taxon>Bacteria</taxon>
        <taxon>Pseudomonadati</taxon>
        <taxon>Pseudomonadota</taxon>
        <taxon>Gammaproteobacteria</taxon>
        <taxon>Enterobacterales</taxon>
        <taxon>Enterobacteriaceae</taxon>
        <taxon>Escherichia</taxon>
    </lineage>
</organism>
<evidence type="ECO:0000256" key="1">
    <source>
        <dbReference type="SAM" id="Coils"/>
    </source>
</evidence>